<feature type="region of interest" description="Disordered" evidence="1">
    <location>
        <begin position="545"/>
        <end position="720"/>
    </location>
</feature>
<feature type="region of interest" description="Disordered" evidence="1">
    <location>
        <begin position="919"/>
        <end position="961"/>
    </location>
</feature>
<feature type="compositionally biased region" description="Polar residues" evidence="1">
    <location>
        <begin position="919"/>
        <end position="933"/>
    </location>
</feature>
<feature type="region of interest" description="Disordered" evidence="1">
    <location>
        <begin position="754"/>
        <end position="866"/>
    </location>
</feature>
<feature type="compositionally biased region" description="Polar residues" evidence="1">
    <location>
        <begin position="1658"/>
        <end position="1668"/>
    </location>
</feature>
<feature type="region of interest" description="Disordered" evidence="1">
    <location>
        <begin position="1611"/>
        <end position="1669"/>
    </location>
</feature>
<feature type="compositionally biased region" description="Acidic residues" evidence="1">
    <location>
        <begin position="657"/>
        <end position="668"/>
    </location>
</feature>
<dbReference type="KEGG" id="ipu:108258951"/>
<dbReference type="GeneID" id="108258951"/>
<sequence length="1759" mass="187319">MKPDGVATTPAEPADEVVGSVPEAAGNEEQVQQDLSQSSPQPEKPDNEGEQEGANSTLPPPEKEVNGKFSKPKDKTKAPVKTKPGTAGTKATTTTGTASRPAIAQNQVANGVMKKASNGASKKLVSMSSEMKKSALVGASPQVKKVPIATTVAPRTQVKAAERKAAGSVGSMASTSSGTRKTAAAALSTLSKKPVTGGSNTAVKPKTPAAPRPTTAPAAKANVSAASKAAPIPKTTRPTVAAASCPTTSSVPIRPTTTASKSTALRKNVSAPSAADSSQPSKVSTTIAAKKDVKTTISVAARKPLASTTTRSTATKSSKPEPPKPSTAAKRSSTDTKTSQPKTDETRQVPTRKVPSSSRNISSRPASGSNHKQGISNNLVSVKRQTAKPTHTVLPLVIKGKPSEHTSEPVEPSAILEATASVTIAAIAPVESVIEAQTPSVELAQPDQQTSALVESQGEGVQVPASETTNVDTVSTEETIDVEPLAMQSVANVPVLMSNLPTVLPESEKVHDTVLVVIPMAQEMTEQELVTASLCEVSITAQVPPKDLDVEKQEEEEEREGSQQVSVSDMSGTQPTEESRPGSAGLAGSVWQAGGLPSEFDSEDVSCSQQGASELSAPGVLEGTESMDDLGEASLKGADEVASAGSPDFEKFPDIPVNEDDDDDDEDRVDYMEVGSEMTEDPFRQCNDNEDEDDDVEMASEAVTESGLESYGNADEDDFAEDYRLDNLNRMQPSSIVPTALSAANPFADAWSLQPEPLVSSPSSNPWQVYSQLPNQPTAQACLDIGSAKTDPSSQSPSVMDPDLSSPQPSSEPAAEMDMGLKQGLASHSQHISQSSTLIDPELAIHTCSDSSTPEELKDYSISPGLENQKLPLTVSLIPASLPDIMQDLRICRSEHAGSEHEEDEPETLPADDMLVQKSSQWTDQPSLHSSANGDEASDTEGDLQLSDPTEPGSTGNDCFDGTQVVHNMSALVEECEEACVEMDGGGGSDTPQSATSAAFYGFECTISNANAPFTTETCIKSPGIFLLENEEQLPEESKDASRFKELNLATASTYSQLPNQPANQSCLDIGSVKTDLSSPQSPAVVDPDPISPQPSSEPVAEMDMGLKQGLASRSQHISQSSTLLDPELAIHTFSDSSTCEELKDYSISPGLESQKPPLTVSLVPVSLPDIMQDVGICRSDHAGSEHEEEEFEILPADDMLVQKSSQLTDQLSLHSSAPGDEASDTEGDLQLSDPGSAGNECFDSTQVVHSMSALVEECEEACVEMEGGGGSDTPQSATSAASYGFECTTSNSNALSTTESCIKSPGIFSLENEEQLPEESKDASLIKELNLAPANASADVDQQGESQLNSEQQYMLCGKGTEELPEPCSPRGTVSNETGLDSSSCSEHQDLDCDAQHPYYSTISEKTDSFLTGSDICVQQQEKVPTVHTTRPPKHHSGLRVDHVTRLPTDLPPRMPNLGCNTQLRRLEQHQQQLEEIEQRREQQSRRAGRQMEEREERNQVAGELEQKNREKNETDLEVQRRDLLHLQIQQQQQDLKQRQQVMQWQQELEQQKQSKHQNSHQKNATAVLSPSGLCTIYEALEISDSEEDFEDKVEEREILLKVKVEHECSPKERSSIPEAGSSSDNPDSPQSTLSFPNLLQDHEGQTHSVALDSPPLSGSSSCQQPSPLELDWSKKADIVQQLINQTLLLKGDNCSPLLLLPGGAAGTLSPLETSLWPSLPTLTPPSATVTSVSSFSAEISGSSPQGEWTVVELETHH</sequence>
<feature type="compositionally biased region" description="Polar residues" evidence="1">
    <location>
        <begin position="760"/>
        <end position="779"/>
    </location>
</feature>
<dbReference type="Proteomes" id="UP000221080">
    <property type="component" value="Chromosome 26"/>
</dbReference>
<feature type="compositionally biased region" description="Polar residues" evidence="1">
    <location>
        <begin position="245"/>
        <end position="265"/>
    </location>
</feature>
<evidence type="ECO:0000313" key="3">
    <source>
        <dbReference type="Proteomes" id="UP000221080"/>
    </source>
</evidence>
<feature type="compositionally biased region" description="Low complexity" evidence="1">
    <location>
        <begin position="355"/>
        <end position="369"/>
    </location>
</feature>
<dbReference type="PANTHER" id="PTHR22427:SF8">
    <property type="entry name" value="PROLINE-RICH PROTEIN 36"/>
    <property type="match status" value="1"/>
</dbReference>
<reference evidence="4" key="2">
    <citation type="submission" date="2025-08" db="UniProtKB">
        <authorList>
            <consortium name="RefSeq"/>
        </authorList>
    </citation>
    <scope>IDENTIFICATION</scope>
    <source>
        <tissue evidence="4">Blood</tissue>
    </source>
</reference>
<dbReference type="RefSeq" id="XP_017313504.1">
    <property type="nucleotide sequence ID" value="XM_017458015.3"/>
</dbReference>
<dbReference type="PANTHER" id="PTHR22427">
    <property type="entry name" value="GH15728P"/>
    <property type="match status" value="1"/>
</dbReference>
<feature type="compositionally biased region" description="Low complexity" evidence="1">
    <location>
        <begin position="270"/>
        <end position="281"/>
    </location>
</feature>
<feature type="compositionally biased region" description="Basic and acidic residues" evidence="1">
    <location>
        <begin position="61"/>
        <end position="77"/>
    </location>
</feature>
<gene>
    <name evidence="4" type="primary">prr36a</name>
</gene>
<feature type="compositionally biased region" description="Polar residues" evidence="1">
    <location>
        <begin position="370"/>
        <end position="387"/>
    </location>
</feature>
<feature type="region of interest" description="Disordered" evidence="1">
    <location>
        <begin position="1075"/>
        <end position="1100"/>
    </location>
</feature>
<dbReference type="CTD" id="560699"/>
<dbReference type="Pfam" id="PF15363">
    <property type="entry name" value="BTBD8_C"/>
    <property type="match status" value="1"/>
</dbReference>
<protein>
    <submittedName>
        <fullName evidence="4">Ankyrin-2 isoform X1</fullName>
    </submittedName>
</protein>
<evidence type="ECO:0000259" key="2">
    <source>
        <dbReference type="Pfam" id="PF15363"/>
    </source>
</evidence>
<feature type="compositionally biased region" description="Low complexity" evidence="1">
    <location>
        <begin position="81"/>
        <end position="98"/>
    </location>
</feature>
<feature type="region of interest" description="Disordered" evidence="1">
    <location>
        <begin position="156"/>
        <end position="387"/>
    </location>
</feature>
<evidence type="ECO:0000313" key="4">
    <source>
        <dbReference type="RefSeq" id="XP_017313504.1"/>
    </source>
</evidence>
<feature type="compositionally biased region" description="Low complexity" evidence="1">
    <location>
        <begin position="306"/>
        <end position="317"/>
    </location>
</feature>
<feature type="domain" description="BTB/POZ" evidence="2">
    <location>
        <begin position="1724"/>
        <end position="1759"/>
    </location>
</feature>
<keyword evidence="3" id="KW-1185">Reference proteome</keyword>
<dbReference type="OrthoDB" id="8951351at2759"/>
<feature type="compositionally biased region" description="Acidic residues" evidence="1">
    <location>
        <begin position="688"/>
        <end position="698"/>
    </location>
</feature>
<evidence type="ECO:0000256" key="1">
    <source>
        <dbReference type="SAM" id="MobiDB-lite"/>
    </source>
</evidence>
<feature type="compositionally biased region" description="Low complexity" evidence="1">
    <location>
        <begin position="201"/>
        <end position="231"/>
    </location>
</feature>
<feature type="compositionally biased region" description="Basic and acidic residues" evidence="1">
    <location>
        <begin position="1478"/>
        <end position="1516"/>
    </location>
</feature>
<proteinExistence type="predicted"/>
<accession>A0A2D0Q5C6</accession>
<feature type="compositionally biased region" description="Low complexity" evidence="1">
    <location>
        <begin position="805"/>
        <end position="816"/>
    </location>
</feature>
<feature type="compositionally biased region" description="Polar residues" evidence="1">
    <location>
        <begin position="1373"/>
        <end position="1384"/>
    </location>
</feature>
<feature type="compositionally biased region" description="Polar residues" evidence="1">
    <location>
        <begin position="171"/>
        <end position="180"/>
    </location>
</feature>
<dbReference type="InterPro" id="IPR027907">
    <property type="entry name" value="BTBD8_C"/>
</dbReference>
<feature type="compositionally biased region" description="Polar residues" evidence="1">
    <location>
        <begin position="29"/>
        <end position="41"/>
    </location>
</feature>
<name>A0A2D0Q5C6_ICTPU</name>
<feature type="region of interest" description="Disordered" evidence="1">
    <location>
        <begin position="1363"/>
        <end position="1384"/>
    </location>
</feature>
<reference evidence="3" key="1">
    <citation type="journal article" date="2016" name="Nat. Commun.">
        <title>The channel catfish genome sequence provides insights into the evolution of scale formation in teleosts.</title>
        <authorList>
            <person name="Liu Z."/>
            <person name="Liu S."/>
            <person name="Yao J."/>
            <person name="Bao L."/>
            <person name="Zhang J."/>
            <person name="Li Y."/>
            <person name="Jiang C."/>
            <person name="Sun L."/>
            <person name="Wang R."/>
            <person name="Zhang Y."/>
            <person name="Zhou T."/>
            <person name="Zeng Q."/>
            <person name="Fu Q."/>
            <person name="Gao S."/>
            <person name="Li N."/>
            <person name="Koren S."/>
            <person name="Jiang Y."/>
            <person name="Zimin A."/>
            <person name="Xu P."/>
            <person name="Phillippy A.M."/>
            <person name="Geng X."/>
            <person name="Song L."/>
            <person name="Sun F."/>
            <person name="Li C."/>
            <person name="Wang X."/>
            <person name="Chen A."/>
            <person name="Jin Y."/>
            <person name="Yuan Z."/>
            <person name="Yang Y."/>
            <person name="Tan S."/>
            <person name="Peatman E."/>
            <person name="Lu J."/>
            <person name="Qin Z."/>
            <person name="Dunham R."/>
            <person name="Li Z."/>
            <person name="Sonstegard T."/>
            <person name="Feng J."/>
            <person name="Danzmann R.G."/>
            <person name="Schroeder S."/>
            <person name="Scheffler B."/>
            <person name="Duke M.V."/>
            <person name="Ballard L."/>
            <person name="Kucuktas H."/>
            <person name="Kaltenboeck L."/>
            <person name="Liu H."/>
            <person name="Armbruster J."/>
            <person name="Xie Y."/>
            <person name="Kirby M.L."/>
            <person name="Tian Y."/>
            <person name="Flanagan M.E."/>
            <person name="Mu W."/>
            <person name="Waldbieser G.C."/>
        </authorList>
    </citation>
    <scope>NUCLEOTIDE SEQUENCE [LARGE SCALE GENOMIC DNA]</scope>
    <source>
        <strain evidence="3">SDA103</strain>
    </source>
</reference>
<organism evidence="3 4">
    <name type="scientific">Ictalurus punctatus</name>
    <name type="common">Channel catfish</name>
    <name type="synonym">Silurus punctatus</name>
    <dbReference type="NCBI Taxonomy" id="7998"/>
    <lineage>
        <taxon>Eukaryota</taxon>
        <taxon>Metazoa</taxon>
        <taxon>Chordata</taxon>
        <taxon>Craniata</taxon>
        <taxon>Vertebrata</taxon>
        <taxon>Euteleostomi</taxon>
        <taxon>Actinopterygii</taxon>
        <taxon>Neopterygii</taxon>
        <taxon>Teleostei</taxon>
        <taxon>Ostariophysi</taxon>
        <taxon>Siluriformes</taxon>
        <taxon>Ictaluridae</taxon>
        <taxon>Ictalurus</taxon>
    </lineage>
</organism>
<feature type="compositionally biased region" description="Polar residues" evidence="1">
    <location>
        <begin position="826"/>
        <end position="838"/>
    </location>
</feature>
<feature type="region of interest" description="Disordered" evidence="1">
    <location>
        <begin position="1473"/>
        <end position="1516"/>
    </location>
</feature>
<feature type="compositionally biased region" description="Polar residues" evidence="1">
    <location>
        <begin position="1622"/>
        <end position="1639"/>
    </location>
</feature>
<feature type="region of interest" description="Disordered" evidence="1">
    <location>
        <begin position="1211"/>
        <end position="1241"/>
    </location>
</feature>
<feature type="region of interest" description="Disordered" evidence="1">
    <location>
        <begin position="1"/>
        <end position="117"/>
    </location>
</feature>